<keyword evidence="2" id="KW-1185">Reference proteome</keyword>
<name>A0ACD3BBY1_9AGAR</name>
<evidence type="ECO:0000313" key="2">
    <source>
        <dbReference type="Proteomes" id="UP000308600"/>
    </source>
</evidence>
<organism evidence="1 2">
    <name type="scientific">Pluteus cervinus</name>
    <dbReference type="NCBI Taxonomy" id="181527"/>
    <lineage>
        <taxon>Eukaryota</taxon>
        <taxon>Fungi</taxon>
        <taxon>Dikarya</taxon>
        <taxon>Basidiomycota</taxon>
        <taxon>Agaricomycotina</taxon>
        <taxon>Agaricomycetes</taxon>
        <taxon>Agaricomycetidae</taxon>
        <taxon>Agaricales</taxon>
        <taxon>Pluteineae</taxon>
        <taxon>Pluteaceae</taxon>
        <taxon>Pluteus</taxon>
    </lineage>
</organism>
<dbReference type="Proteomes" id="UP000308600">
    <property type="component" value="Unassembled WGS sequence"/>
</dbReference>
<protein>
    <submittedName>
        <fullName evidence="1">Nucleotidylyl transferase</fullName>
    </submittedName>
</protein>
<proteinExistence type="predicted"/>
<sequence length="310" mass="34766">MLPRFPPAVLLQRLQQGLSSPPVEIVYTCHEQWPLPRHIKHPANRPLRIMVLDSSFNPPTTAHLRLACHRPPVQTDSQDTSDYDAKLLLLSVRNVDKTLKSGDATYLQRLEMMALLADEIVRYDGAQAIEESPAAGNVAVAIIDEPTFAGKSTWLRTYLQQRFASLVEDTSAIPVADTQLTFLLGFDTLERLFAPRYYGSQSQMFNSLSRFFAAPPIGDDSRVVCAYRTSTTTDDAAREAEQRTLELAKQYIDSGHISFIDIGKVESTYSSTLVRSTIGQFGTDNPEGIWKHLVPPRIADYMTKEKLYQS</sequence>
<keyword evidence="1" id="KW-0808">Transferase</keyword>
<dbReference type="EMBL" id="ML208264">
    <property type="protein sequence ID" value="TFK75166.1"/>
    <property type="molecule type" value="Genomic_DNA"/>
</dbReference>
<evidence type="ECO:0000313" key="1">
    <source>
        <dbReference type="EMBL" id="TFK75166.1"/>
    </source>
</evidence>
<reference evidence="1 2" key="1">
    <citation type="journal article" date="2019" name="Nat. Ecol. Evol.">
        <title>Megaphylogeny resolves global patterns of mushroom evolution.</title>
        <authorList>
            <person name="Varga T."/>
            <person name="Krizsan K."/>
            <person name="Foldi C."/>
            <person name="Dima B."/>
            <person name="Sanchez-Garcia M."/>
            <person name="Sanchez-Ramirez S."/>
            <person name="Szollosi G.J."/>
            <person name="Szarkandi J.G."/>
            <person name="Papp V."/>
            <person name="Albert L."/>
            <person name="Andreopoulos W."/>
            <person name="Angelini C."/>
            <person name="Antonin V."/>
            <person name="Barry K.W."/>
            <person name="Bougher N.L."/>
            <person name="Buchanan P."/>
            <person name="Buyck B."/>
            <person name="Bense V."/>
            <person name="Catcheside P."/>
            <person name="Chovatia M."/>
            <person name="Cooper J."/>
            <person name="Damon W."/>
            <person name="Desjardin D."/>
            <person name="Finy P."/>
            <person name="Geml J."/>
            <person name="Haridas S."/>
            <person name="Hughes K."/>
            <person name="Justo A."/>
            <person name="Karasinski D."/>
            <person name="Kautmanova I."/>
            <person name="Kiss B."/>
            <person name="Kocsube S."/>
            <person name="Kotiranta H."/>
            <person name="LaButti K.M."/>
            <person name="Lechner B.E."/>
            <person name="Liimatainen K."/>
            <person name="Lipzen A."/>
            <person name="Lukacs Z."/>
            <person name="Mihaltcheva S."/>
            <person name="Morgado L.N."/>
            <person name="Niskanen T."/>
            <person name="Noordeloos M.E."/>
            <person name="Ohm R.A."/>
            <person name="Ortiz-Santana B."/>
            <person name="Ovrebo C."/>
            <person name="Racz N."/>
            <person name="Riley R."/>
            <person name="Savchenko A."/>
            <person name="Shiryaev A."/>
            <person name="Soop K."/>
            <person name="Spirin V."/>
            <person name="Szebenyi C."/>
            <person name="Tomsovsky M."/>
            <person name="Tulloss R.E."/>
            <person name="Uehling J."/>
            <person name="Grigoriev I.V."/>
            <person name="Vagvolgyi C."/>
            <person name="Papp T."/>
            <person name="Martin F.M."/>
            <person name="Miettinen O."/>
            <person name="Hibbett D.S."/>
            <person name="Nagy L.G."/>
        </authorList>
    </citation>
    <scope>NUCLEOTIDE SEQUENCE [LARGE SCALE GENOMIC DNA]</scope>
    <source>
        <strain evidence="1 2">NL-1719</strain>
    </source>
</reference>
<gene>
    <name evidence="1" type="ORF">BDN72DRAFT_832490</name>
</gene>
<accession>A0ACD3BBY1</accession>